<feature type="transmembrane region" description="Helical" evidence="11">
    <location>
        <begin position="238"/>
        <end position="257"/>
    </location>
</feature>
<evidence type="ECO:0000256" key="8">
    <source>
        <dbReference type="ARBA" id="ARBA00023136"/>
    </source>
</evidence>
<evidence type="ECO:0000256" key="5">
    <source>
        <dbReference type="ARBA" id="ARBA00022519"/>
    </source>
</evidence>
<dbReference type="Gene3D" id="1.10.3720.10">
    <property type="entry name" value="MetI-like"/>
    <property type="match status" value="1"/>
</dbReference>
<dbReference type="InterPro" id="IPR051789">
    <property type="entry name" value="Bact_Polyamine_Transport"/>
</dbReference>
<accession>A0ABU0H0U6</accession>
<feature type="transmembrane region" description="Helical" evidence="11">
    <location>
        <begin position="41"/>
        <end position="58"/>
    </location>
</feature>
<evidence type="ECO:0000256" key="7">
    <source>
        <dbReference type="ARBA" id="ARBA00022989"/>
    </source>
</evidence>
<evidence type="ECO:0000256" key="3">
    <source>
        <dbReference type="ARBA" id="ARBA00022448"/>
    </source>
</evidence>
<feature type="transmembrane region" description="Helical" evidence="11">
    <location>
        <begin position="137"/>
        <end position="157"/>
    </location>
</feature>
<keyword evidence="14" id="KW-1185">Reference proteome</keyword>
<feature type="transmembrane region" description="Helical" evidence="11">
    <location>
        <begin position="206"/>
        <end position="226"/>
    </location>
</feature>
<keyword evidence="3 11" id="KW-0813">Transport</keyword>
<dbReference type="PANTHER" id="PTHR43848">
    <property type="entry name" value="PUTRESCINE TRANSPORT SYSTEM PERMEASE PROTEIN POTI"/>
    <property type="match status" value="1"/>
</dbReference>
<proteinExistence type="inferred from homology"/>
<keyword evidence="6 11" id="KW-0812">Transmembrane</keyword>
<evidence type="ECO:0000256" key="9">
    <source>
        <dbReference type="ARBA" id="ARBA00037216"/>
    </source>
</evidence>
<evidence type="ECO:0000256" key="2">
    <source>
        <dbReference type="ARBA" id="ARBA00007069"/>
    </source>
</evidence>
<dbReference type="InterPro" id="IPR035906">
    <property type="entry name" value="MetI-like_sf"/>
</dbReference>
<keyword evidence="4" id="KW-1003">Cell membrane</keyword>
<dbReference type="CDD" id="cd06261">
    <property type="entry name" value="TM_PBP2"/>
    <property type="match status" value="1"/>
</dbReference>
<feature type="transmembrane region" description="Helical" evidence="11">
    <location>
        <begin position="70"/>
        <end position="91"/>
    </location>
</feature>
<evidence type="ECO:0000256" key="6">
    <source>
        <dbReference type="ARBA" id="ARBA00022692"/>
    </source>
</evidence>
<keyword evidence="7 11" id="KW-1133">Transmembrane helix</keyword>
<dbReference type="EMBL" id="JAUSVO010000001">
    <property type="protein sequence ID" value="MDQ0435921.1"/>
    <property type="molecule type" value="Genomic_DNA"/>
</dbReference>
<name>A0ABU0H0U6_9HYPH</name>
<feature type="transmembrane region" description="Helical" evidence="11">
    <location>
        <begin position="178"/>
        <end position="200"/>
    </location>
</feature>
<dbReference type="SUPFAM" id="SSF161098">
    <property type="entry name" value="MetI-like"/>
    <property type="match status" value="1"/>
</dbReference>
<protein>
    <recommendedName>
        <fullName evidence="10">Spermidine/putrescine transport system permease protein PotC</fullName>
    </recommendedName>
</protein>
<evidence type="ECO:0000313" key="14">
    <source>
        <dbReference type="Proteomes" id="UP001241603"/>
    </source>
</evidence>
<evidence type="ECO:0000256" key="10">
    <source>
        <dbReference type="ARBA" id="ARBA00039580"/>
    </source>
</evidence>
<dbReference type="PANTHER" id="PTHR43848:SF5">
    <property type="entry name" value="SPERMIDINE_PUTRESCINE TRANSPORT SYSTEM PERMEASE PROTEIN POTC"/>
    <property type="match status" value="1"/>
</dbReference>
<comment type="caution">
    <text evidence="13">The sequence shown here is derived from an EMBL/GenBank/DDBJ whole genome shotgun (WGS) entry which is preliminary data.</text>
</comment>
<dbReference type="InterPro" id="IPR000515">
    <property type="entry name" value="MetI-like"/>
</dbReference>
<keyword evidence="8 11" id="KW-0472">Membrane</keyword>
<evidence type="ECO:0000256" key="4">
    <source>
        <dbReference type="ARBA" id="ARBA00022475"/>
    </source>
</evidence>
<feature type="domain" description="ABC transmembrane type-1" evidence="12">
    <location>
        <begin position="66"/>
        <end position="254"/>
    </location>
</feature>
<comment type="subcellular location">
    <subcellularLocation>
        <location evidence="1">Cell inner membrane</location>
        <topology evidence="1">Multi-pass membrane protein</topology>
    </subcellularLocation>
    <subcellularLocation>
        <location evidence="11">Cell membrane</location>
        <topology evidence="11">Multi-pass membrane protein</topology>
    </subcellularLocation>
</comment>
<evidence type="ECO:0000259" key="12">
    <source>
        <dbReference type="PROSITE" id="PS50928"/>
    </source>
</evidence>
<sequence>MKSHFDWRKTPGLGPYTALILVFLYAPLFVLVAYSFNAGSLVTVWAGFSFQWFAIAAANGDIQEAALNSLIVAASATALATIIATFAAIGLERGPSRWAGPFAALFALPLLVPEIVTAVTTLVFFSSIHLRWGISNLVIAHTVFCIAFAMMPIRARLRGMGDQLENAARDLYAPPIKVFLRVTLPLLSPGIVSGAVLAFVVSLDDFVLSAMVGDAGTTTLPVYVYGMIRRGITPEVNAASTILLAVSLLLAGIAQYLNRPRNSA</sequence>
<keyword evidence="5" id="KW-0997">Cell inner membrane</keyword>
<comment type="function">
    <text evidence="9">Required for the activity of the bacterial periplasmic transport system of putrescine and spermidine.</text>
</comment>
<gene>
    <name evidence="13" type="ORF">QO014_000291</name>
</gene>
<reference evidence="13 14" key="1">
    <citation type="submission" date="2023-07" db="EMBL/GenBank/DDBJ databases">
        <title>Genomic Encyclopedia of Type Strains, Phase IV (KMG-IV): sequencing the most valuable type-strain genomes for metagenomic binning, comparative biology and taxonomic classification.</title>
        <authorList>
            <person name="Goeker M."/>
        </authorList>
    </citation>
    <scope>NUCLEOTIDE SEQUENCE [LARGE SCALE GENOMIC DNA]</scope>
    <source>
        <strain evidence="13 14">B6-8</strain>
    </source>
</reference>
<comment type="similarity">
    <text evidence="2">Belongs to the binding-protein-dependent transport system permease family. CysTW subfamily.</text>
</comment>
<evidence type="ECO:0000256" key="1">
    <source>
        <dbReference type="ARBA" id="ARBA00004429"/>
    </source>
</evidence>
<dbReference type="Proteomes" id="UP001241603">
    <property type="component" value="Unassembled WGS sequence"/>
</dbReference>
<dbReference type="Pfam" id="PF00528">
    <property type="entry name" value="BPD_transp_1"/>
    <property type="match status" value="1"/>
</dbReference>
<feature type="transmembrane region" description="Helical" evidence="11">
    <location>
        <begin position="13"/>
        <end position="34"/>
    </location>
</feature>
<dbReference type="RefSeq" id="WP_266346876.1">
    <property type="nucleotide sequence ID" value="NZ_JAPKNG010000001.1"/>
</dbReference>
<dbReference type="PROSITE" id="PS50928">
    <property type="entry name" value="ABC_TM1"/>
    <property type="match status" value="1"/>
</dbReference>
<evidence type="ECO:0000313" key="13">
    <source>
        <dbReference type="EMBL" id="MDQ0435921.1"/>
    </source>
</evidence>
<feature type="transmembrane region" description="Helical" evidence="11">
    <location>
        <begin position="103"/>
        <end position="125"/>
    </location>
</feature>
<organism evidence="13 14">
    <name type="scientific">Kaistia dalseonensis</name>
    <dbReference type="NCBI Taxonomy" id="410840"/>
    <lineage>
        <taxon>Bacteria</taxon>
        <taxon>Pseudomonadati</taxon>
        <taxon>Pseudomonadota</taxon>
        <taxon>Alphaproteobacteria</taxon>
        <taxon>Hyphomicrobiales</taxon>
        <taxon>Kaistiaceae</taxon>
        <taxon>Kaistia</taxon>
    </lineage>
</organism>
<evidence type="ECO:0000256" key="11">
    <source>
        <dbReference type="RuleBase" id="RU363032"/>
    </source>
</evidence>